<reference evidence="1 2" key="1">
    <citation type="journal article" date="2018" name="Mol. Biol. Evol.">
        <title>Broad Genomic Sampling Reveals a Smut Pathogenic Ancestry of the Fungal Clade Ustilaginomycotina.</title>
        <authorList>
            <person name="Kijpornyongpan T."/>
            <person name="Mondo S.J."/>
            <person name="Barry K."/>
            <person name="Sandor L."/>
            <person name="Lee J."/>
            <person name="Lipzen A."/>
            <person name="Pangilinan J."/>
            <person name="LaButti K."/>
            <person name="Hainaut M."/>
            <person name="Henrissat B."/>
            <person name="Grigoriev I.V."/>
            <person name="Spatafora J.W."/>
            <person name="Aime M.C."/>
        </authorList>
    </citation>
    <scope>NUCLEOTIDE SEQUENCE [LARGE SCALE GENOMIC DNA]</scope>
    <source>
        <strain evidence="1 2">SA 807</strain>
    </source>
</reference>
<evidence type="ECO:0000313" key="2">
    <source>
        <dbReference type="Proteomes" id="UP000245626"/>
    </source>
</evidence>
<protein>
    <submittedName>
        <fullName evidence="1">Uncharacterized protein</fullName>
    </submittedName>
</protein>
<dbReference type="Proteomes" id="UP000245626">
    <property type="component" value="Unassembled WGS sequence"/>
</dbReference>
<sequence length="785" mass="86077">MPPPYLYSSSPVASISAATTLTDSNTLDSSPLERRTSSATSSFKRKGRMAQSPKSPTAAAKAPSGVVGPPAGKGRYLPNRIKRYHVRSLTGCLTCRKRRVKCDEAKPVCKRCKTANRECCFPEVVSAGNSQAHNGKARASSVASPGESVGKEGYASPPVSHKNRTISESTEDGSLSSMLVVSPSSEASLGSTPTTAIISAYPKDQTSEPSTDRRYHLDVLNASSDLNLSTSLNSAHTLSRSTIPHHPLSTTSPSASSSPTFEVADRRESMEASASGPLSRDPYQHASLANRPPASIDTGGPGYQHHRQLQRCLLPPKLLLLPLSPSELNPFFPTVEQQSLFRHYIQDVAPQLCVIPVAPEKNQWIQHHARFALRTPSGQNGYEDSLRSALLSIAALDIGYRLANTGETNDLGASSMFLELSSSRRAESLALLRATLALRDKHLQRDDAALLLAIVLGLATRDRLAAHEDWQEALQIAQKAIAELGGPAAFLDYSDRSSLFLIEQIACFEVLGSLTSDESPTFLQPWDDWWYRLMDSPTKKENDGVEQTYGLHRGMIDMLARMTRVEATRRELQDQSGTSVILSDEPGKSRITRTSLSGISSEVKLSPEHEETMMWLEATAAALLAEIPVWANMPSNYRDSPPGFEMDQQSSSANQVAVRALGPIMNQLYVATAEVYMQSVTFAKPATDPCFNKPVSQVLRYCKESIRVGITKGLLLPLSMVSFAAHGPTRDEIKSIFEDLRPYHKFDLRRMEELCIHTWSLVDRGLTPSDWRLFLKSVGCFTWAF</sequence>
<name>A0ACD0NTL2_9BASI</name>
<accession>A0ACD0NTL2</accession>
<organism evidence="1 2">
    <name type="scientific">Violaceomyces palustris</name>
    <dbReference type="NCBI Taxonomy" id="1673888"/>
    <lineage>
        <taxon>Eukaryota</taxon>
        <taxon>Fungi</taxon>
        <taxon>Dikarya</taxon>
        <taxon>Basidiomycota</taxon>
        <taxon>Ustilaginomycotina</taxon>
        <taxon>Ustilaginomycetes</taxon>
        <taxon>Violaceomycetales</taxon>
        <taxon>Violaceomycetaceae</taxon>
        <taxon>Violaceomyces</taxon>
    </lineage>
</organism>
<evidence type="ECO:0000313" key="1">
    <source>
        <dbReference type="EMBL" id="PWN49193.1"/>
    </source>
</evidence>
<gene>
    <name evidence="1" type="ORF">IE53DRAFT_159891</name>
</gene>
<dbReference type="EMBL" id="KZ820084">
    <property type="protein sequence ID" value="PWN49193.1"/>
    <property type="molecule type" value="Genomic_DNA"/>
</dbReference>
<keyword evidence="2" id="KW-1185">Reference proteome</keyword>
<proteinExistence type="predicted"/>